<proteinExistence type="predicted"/>
<dbReference type="InterPro" id="IPR036271">
    <property type="entry name" value="Tet_transcr_reg_TetR-rel_C_sf"/>
</dbReference>
<dbReference type="InterPro" id="IPR050624">
    <property type="entry name" value="HTH-type_Tx_Regulator"/>
</dbReference>
<dbReference type="PANTHER" id="PTHR43479:SF11">
    <property type="entry name" value="ACREF_ENVCD OPERON REPRESSOR-RELATED"/>
    <property type="match status" value="1"/>
</dbReference>
<dbReference type="PRINTS" id="PR00455">
    <property type="entry name" value="HTHTETR"/>
</dbReference>
<dbReference type="PROSITE" id="PS50977">
    <property type="entry name" value="HTH_TETR_2"/>
    <property type="match status" value="1"/>
</dbReference>
<evidence type="ECO:0000256" key="2">
    <source>
        <dbReference type="PROSITE-ProRule" id="PRU00335"/>
    </source>
</evidence>
<evidence type="ECO:0000256" key="1">
    <source>
        <dbReference type="ARBA" id="ARBA00023125"/>
    </source>
</evidence>
<evidence type="ECO:0000259" key="3">
    <source>
        <dbReference type="PROSITE" id="PS50977"/>
    </source>
</evidence>
<evidence type="ECO:0000313" key="5">
    <source>
        <dbReference type="Proteomes" id="UP000050360"/>
    </source>
</evidence>
<keyword evidence="1 2" id="KW-0238">DNA-binding</keyword>
<dbReference type="AlphaFoldDB" id="A0A0N8KQW1"/>
<dbReference type="Gene3D" id="1.10.357.10">
    <property type="entry name" value="Tetracycline Repressor, domain 2"/>
    <property type="match status" value="1"/>
</dbReference>
<evidence type="ECO:0000313" key="4">
    <source>
        <dbReference type="EMBL" id="KPQ43242.1"/>
    </source>
</evidence>
<dbReference type="SUPFAM" id="SSF48498">
    <property type="entry name" value="Tetracyclin repressor-like, C-terminal domain"/>
    <property type="match status" value="1"/>
</dbReference>
<dbReference type="GO" id="GO:0003677">
    <property type="term" value="F:DNA binding"/>
    <property type="evidence" value="ECO:0007669"/>
    <property type="project" value="UniProtKB-UniRule"/>
</dbReference>
<feature type="DNA-binding region" description="H-T-H motif" evidence="2">
    <location>
        <begin position="32"/>
        <end position="51"/>
    </location>
</feature>
<dbReference type="SUPFAM" id="SSF46689">
    <property type="entry name" value="Homeodomain-like"/>
    <property type="match status" value="1"/>
</dbReference>
<feature type="domain" description="HTH tetR-type" evidence="3">
    <location>
        <begin position="9"/>
        <end position="69"/>
    </location>
</feature>
<accession>A0A0N8KQW1</accession>
<dbReference type="Proteomes" id="UP000050360">
    <property type="component" value="Unassembled WGS sequence"/>
</dbReference>
<dbReference type="PANTHER" id="PTHR43479">
    <property type="entry name" value="ACREF/ENVCD OPERON REPRESSOR-RELATED"/>
    <property type="match status" value="1"/>
</dbReference>
<dbReference type="InterPro" id="IPR001647">
    <property type="entry name" value="HTH_TetR"/>
</dbReference>
<reference evidence="4 5" key="1">
    <citation type="submission" date="2015-09" db="EMBL/GenBank/DDBJ databases">
        <title>A metagenomics-based metabolic model of nitrate-dependent anaerobic oxidation of methane by Methanoperedens-like archaea.</title>
        <authorList>
            <person name="Arshad A."/>
            <person name="Speth D.R."/>
            <person name="De Graaf R.M."/>
            <person name="Op Den Camp H.J."/>
            <person name="Jetten M.S."/>
            <person name="Welte C.U."/>
        </authorList>
    </citation>
    <scope>NUCLEOTIDE SEQUENCE [LARGE SCALE GENOMIC DNA]</scope>
</reference>
<gene>
    <name evidence="4" type="ORF">MPEBLZ_02200</name>
</gene>
<comment type="caution">
    <text evidence="4">The sequence shown here is derived from an EMBL/GenBank/DDBJ whole genome shotgun (WGS) entry which is preliminary data.</text>
</comment>
<dbReference type="InterPro" id="IPR023772">
    <property type="entry name" value="DNA-bd_HTH_TetR-type_CS"/>
</dbReference>
<organism evidence="4 5">
    <name type="scientific">Candidatus Methanoperedens nitratireducens</name>
    <dbReference type="NCBI Taxonomy" id="1392998"/>
    <lineage>
        <taxon>Archaea</taxon>
        <taxon>Methanobacteriati</taxon>
        <taxon>Methanobacteriota</taxon>
        <taxon>Stenosarchaea group</taxon>
        <taxon>Methanomicrobia</taxon>
        <taxon>Methanosarcinales</taxon>
        <taxon>ANME-2 cluster</taxon>
        <taxon>Candidatus Methanoperedentaceae</taxon>
        <taxon>Candidatus Methanoperedens</taxon>
    </lineage>
</organism>
<dbReference type="PROSITE" id="PS01081">
    <property type="entry name" value="HTH_TETR_1"/>
    <property type="match status" value="1"/>
</dbReference>
<sequence>MSLRDKKKIETKNKIFEVAGRLFKEKGYDNTTIDEITKEAGIGKGTFFNYFPAKEALLQDFVKQKEELVFDLVKDQLTRKISTKEKIKNILILVAKSNEKDRELTKLFVFEHLKHYGHEERRSTSLNHLIQVILEKGEKTEEFKIGLDSKMAAGNLTAIYFYSLLEWLWSKNEYSFSEDISKKIDMIFDGIGR</sequence>
<dbReference type="EMBL" id="LKCM01000167">
    <property type="protein sequence ID" value="KPQ43242.1"/>
    <property type="molecule type" value="Genomic_DNA"/>
</dbReference>
<dbReference type="InterPro" id="IPR009057">
    <property type="entry name" value="Homeodomain-like_sf"/>
</dbReference>
<name>A0A0N8KQW1_9EURY</name>
<protein>
    <submittedName>
        <fullName evidence="4">TetR family transcriptional regulator</fullName>
    </submittedName>
</protein>
<dbReference type="Pfam" id="PF00440">
    <property type="entry name" value="TetR_N"/>
    <property type="match status" value="1"/>
</dbReference>